<gene>
    <name evidence="4" type="ORF">CHLNCDRAFT_135097</name>
</gene>
<dbReference type="FunCoup" id="E1ZHI0">
    <property type="interactions" value="89"/>
</dbReference>
<dbReference type="SUPFAM" id="SSF55797">
    <property type="entry name" value="PR-1-like"/>
    <property type="match status" value="1"/>
</dbReference>
<dbReference type="InterPro" id="IPR018244">
    <property type="entry name" value="Allrgn_V5/Tpx1_CS"/>
</dbReference>
<evidence type="ECO:0000313" key="5">
    <source>
        <dbReference type="Proteomes" id="UP000008141"/>
    </source>
</evidence>
<dbReference type="PROSITE" id="PS51257">
    <property type="entry name" value="PROKAR_LIPOPROTEIN"/>
    <property type="match status" value="1"/>
</dbReference>
<dbReference type="SMART" id="SM00198">
    <property type="entry name" value="SCP"/>
    <property type="match status" value="1"/>
</dbReference>
<dbReference type="GeneID" id="17354003"/>
<dbReference type="eggNOG" id="KOG3017">
    <property type="taxonomic scope" value="Eukaryota"/>
</dbReference>
<dbReference type="Gene3D" id="3.40.33.10">
    <property type="entry name" value="CAP"/>
    <property type="match status" value="1"/>
</dbReference>
<dbReference type="InterPro" id="IPR035940">
    <property type="entry name" value="CAP_sf"/>
</dbReference>
<name>E1ZHI0_CHLVA</name>
<dbReference type="PROSITE" id="PS01009">
    <property type="entry name" value="CRISP_1"/>
    <property type="match status" value="1"/>
</dbReference>
<dbReference type="KEGG" id="cvr:CHLNCDRAFT_135097"/>
<evidence type="ECO:0000256" key="2">
    <source>
        <dbReference type="SAM" id="SignalP"/>
    </source>
</evidence>
<feature type="compositionally biased region" description="Low complexity" evidence="1">
    <location>
        <begin position="67"/>
        <end position="86"/>
    </location>
</feature>
<reference evidence="4 5" key="1">
    <citation type="journal article" date="2010" name="Plant Cell">
        <title>The Chlorella variabilis NC64A genome reveals adaptation to photosymbiosis, coevolution with viruses, and cryptic sex.</title>
        <authorList>
            <person name="Blanc G."/>
            <person name="Duncan G."/>
            <person name="Agarkova I."/>
            <person name="Borodovsky M."/>
            <person name="Gurnon J."/>
            <person name="Kuo A."/>
            <person name="Lindquist E."/>
            <person name="Lucas S."/>
            <person name="Pangilinan J."/>
            <person name="Polle J."/>
            <person name="Salamov A."/>
            <person name="Terry A."/>
            <person name="Yamada T."/>
            <person name="Dunigan D.D."/>
            <person name="Grigoriev I.V."/>
            <person name="Claverie J.M."/>
            <person name="Van Etten J.L."/>
        </authorList>
    </citation>
    <scope>NUCLEOTIDE SEQUENCE [LARGE SCALE GENOMIC DNA]</scope>
    <source>
        <strain evidence="4 5">NC64A</strain>
    </source>
</reference>
<proteinExistence type="predicted"/>
<dbReference type="PROSITE" id="PS01010">
    <property type="entry name" value="CRISP_2"/>
    <property type="match status" value="1"/>
</dbReference>
<dbReference type="Pfam" id="PF00188">
    <property type="entry name" value="CAP"/>
    <property type="match status" value="1"/>
</dbReference>
<dbReference type="RefSeq" id="XP_005846568.1">
    <property type="nucleotide sequence ID" value="XM_005846506.1"/>
</dbReference>
<keyword evidence="2" id="KW-0732">Signal</keyword>
<evidence type="ECO:0000259" key="3">
    <source>
        <dbReference type="SMART" id="SM00198"/>
    </source>
</evidence>
<dbReference type="InParanoid" id="E1ZHI0"/>
<sequence length="250" mass="26615">MRTHGALCCLLGSLLLACVAVGGASAQRNPGRKALQEQWSEWWCEGSGCDDFPPAQQNGGQPGGQTGQPPQTNGQPIGQPNGQPTQDNGQGAPSAPTGQGAPCPDQQAVLDQHNQARAARAAQPLQWSALLAADAAAWSAQCNRDNFGYSHSPGSSDGSFGENLAWFENRGDQCGTGVQSWLNEQSQWSPNNPMNFAAGHYTQMVWKESTQVGCGIALCRQGQWGPEYLVTCRYTPPGNFGAQEDWARNV</sequence>
<feature type="domain" description="SCP" evidence="3">
    <location>
        <begin position="104"/>
        <end position="242"/>
    </location>
</feature>
<dbReference type="OrthoDB" id="515226at2759"/>
<keyword evidence="5" id="KW-1185">Reference proteome</keyword>
<dbReference type="Proteomes" id="UP000008141">
    <property type="component" value="Unassembled WGS sequence"/>
</dbReference>
<evidence type="ECO:0000313" key="4">
    <source>
        <dbReference type="EMBL" id="EFN54466.1"/>
    </source>
</evidence>
<dbReference type="AlphaFoldDB" id="E1ZHI0"/>
<feature type="chain" id="PRO_5003156210" description="SCP domain-containing protein" evidence="2">
    <location>
        <begin position="27"/>
        <end position="250"/>
    </location>
</feature>
<dbReference type="InterPro" id="IPR014044">
    <property type="entry name" value="CAP_dom"/>
</dbReference>
<evidence type="ECO:0000256" key="1">
    <source>
        <dbReference type="SAM" id="MobiDB-lite"/>
    </source>
</evidence>
<accession>E1ZHI0</accession>
<feature type="region of interest" description="Disordered" evidence="1">
    <location>
        <begin position="46"/>
        <end position="106"/>
    </location>
</feature>
<feature type="signal peptide" evidence="2">
    <location>
        <begin position="1"/>
        <end position="26"/>
    </location>
</feature>
<dbReference type="PANTHER" id="PTHR10334">
    <property type="entry name" value="CYSTEINE-RICH SECRETORY PROTEIN-RELATED"/>
    <property type="match status" value="1"/>
</dbReference>
<dbReference type="EMBL" id="GL433847">
    <property type="protein sequence ID" value="EFN54466.1"/>
    <property type="molecule type" value="Genomic_DNA"/>
</dbReference>
<dbReference type="InterPro" id="IPR001283">
    <property type="entry name" value="CRISP-related"/>
</dbReference>
<dbReference type="OMA" id="SEWWCEG"/>
<protein>
    <recommendedName>
        <fullName evidence="3">SCP domain-containing protein</fullName>
    </recommendedName>
</protein>
<dbReference type="GO" id="GO:0005576">
    <property type="term" value="C:extracellular region"/>
    <property type="evidence" value="ECO:0007669"/>
    <property type="project" value="InterPro"/>
</dbReference>
<dbReference type="PRINTS" id="PR00837">
    <property type="entry name" value="V5TPXLIKE"/>
</dbReference>
<organism evidence="5">
    <name type="scientific">Chlorella variabilis</name>
    <name type="common">Green alga</name>
    <dbReference type="NCBI Taxonomy" id="554065"/>
    <lineage>
        <taxon>Eukaryota</taxon>
        <taxon>Viridiplantae</taxon>
        <taxon>Chlorophyta</taxon>
        <taxon>core chlorophytes</taxon>
        <taxon>Trebouxiophyceae</taxon>
        <taxon>Chlorellales</taxon>
        <taxon>Chlorellaceae</taxon>
        <taxon>Chlorella clade</taxon>
        <taxon>Chlorella</taxon>
    </lineage>
</organism>